<dbReference type="FunFam" id="1.20.920.20:FF:000001">
    <property type="entry name" value="dynein heavy chain 2, axonemal"/>
    <property type="match status" value="1"/>
</dbReference>
<feature type="domain" description="Dynein heavy chain coiled coil stalk" evidence="18">
    <location>
        <begin position="1077"/>
        <end position="1416"/>
    </location>
</feature>
<evidence type="ECO:0000259" key="17">
    <source>
        <dbReference type="Pfam" id="PF12774"/>
    </source>
</evidence>
<dbReference type="Pfam" id="PF12775">
    <property type="entry name" value="AAA_7"/>
    <property type="match status" value="1"/>
</dbReference>
<dbReference type="Pfam" id="PF17852">
    <property type="entry name" value="Dynein_AAA_lid"/>
    <property type="match status" value="1"/>
</dbReference>
<dbReference type="Pfam" id="PF12781">
    <property type="entry name" value="AAA_9"/>
    <property type="match status" value="1"/>
</dbReference>
<keyword evidence="14" id="KW-0206">Cytoskeleton</keyword>
<keyword evidence="7" id="KW-0970">Cilium biogenesis/degradation</keyword>
<evidence type="ECO:0000259" key="18">
    <source>
        <dbReference type="Pfam" id="PF12777"/>
    </source>
</evidence>
<dbReference type="Pfam" id="PF12777">
    <property type="entry name" value="MT"/>
    <property type="match status" value="1"/>
</dbReference>
<keyword evidence="4" id="KW-0493">Microtubule</keyword>
<dbReference type="Pfam" id="PF12774">
    <property type="entry name" value="AAA_6"/>
    <property type="match status" value="1"/>
</dbReference>
<feature type="domain" description="Dynein heavy chain AAA 5 extension" evidence="21">
    <location>
        <begin position="419"/>
        <end position="537"/>
    </location>
</feature>
<evidence type="ECO:0000256" key="6">
    <source>
        <dbReference type="ARBA" id="ARBA00022741"/>
    </source>
</evidence>
<dbReference type="GO" id="GO:0030286">
    <property type="term" value="C:dynein complex"/>
    <property type="evidence" value="ECO:0007669"/>
    <property type="project" value="UniProtKB-KW"/>
</dbReference>
<dbReference type="Gene3D" id="1.10.8.710">
    <property type="match status" value="1"/>
</dbReference>
<evidence type="ECO:0000313" key="23">
    <source>
        <dbReference type="EMBL" id="KAI3434555.1"/>
    </source>
</evidence>
<dbReference type="SUPFAM" id="SSF52540">
    <property type="entry name" value="P-loop containing nucleoside triphosphate hydrolases"/>
    <property type="match status" value="4"/>
</dbReference>
<dbReference type="GO" id="GO:0030030">
    <property type="term" value="P:cell projection organization"/>
    <property type="evidence" value="ECO:0007669"/>
    <property type="project" value="UniProtKB-KW"/>
</dbReference>
<evidence type="ECO:0000256" key="16">
    <source>
        <dbReference type="SAM" id="Coils"/>
    </source>
</evidence>
<evidence type="ECO:0000256" key="2">
    <source>
        <dbReference type="ARBA" id="ARBA00008887"/>
    </source>
</evidence>
<feature type="coiled-coil region" evidence="16">
    <location>
        <begin position="1319"/>
        <end position="1353"/>
    </location>
</feature>
<keyword evidence="11 16" id="KW-0175">Coiled coil</keyword>
<evidence type="ECO:0000256" key="14">
    <source>
        <dbReference type="ARBA" id="ARBA00023212"/>
    </source>
</evidence>
<evidence type="ECO:0000256" key="9">
    <source>
        <dbReference type="ARBA" id="ARBA00022846"/>
    </source>
</evidence>
<evidence type="ECO:0000256" key="13">
    <source>
        <dbReference type="ARBA" id="ARBA00023175"/>
    </source>
</evidence>
<evidence type="ECO:0000259" key="22">
    <source>
        <dbReference type="Pfam" id="PF17857"/>
    </source>
</evidence>
<feature type="domain" description="Dynein heavy chain 3 AAA+ lid" evidence="22">
    <location>
        <begin position="660"/>
        <end position="751"/>
    </location>
</feature>
<dbReference type="Gene3D" id="1.10.8.1220">
    <property type="match status" value="1"/>
</dbReference>
<evidence type="ECO:0000256" key="5">
    <source>
        <dbReference type="ARBA" id="ARBA00022737"/>
    </source>
</evidence>
<dbReference type="GO" id="GO:0005524">
    <property type="term" value="F:ATP binding"/>
    <property type="evidence" value="ECO:0007669"/>
    <property type="project" value="UniProtKB-KW"/>
</dbReference>
<organism evidence="23 24">
    <name type="scientific">Chlorella vulgaris</name>
    <name type="common">Green alga</name>
    <dbReference type="NCBI Taxonomy" id="3077"/>
    <lineage>
        <taxon>Eukaryota</taxon>
        <taxon>Viridiplantae</taxon>
        <taxon>Chlorophyta</taxon>
        <taxon>core chlorophytes</taxon>
        <taxon>Trebouxiophyceae</taxon>
        <taxon>Chlorellales</taxon>
        <taxon>Chlorellaceae</taxon>
        <taxon>Chlorella clade</taxon>
        <taxon>Chlorella</taxon>
    </lineage>
</organism>
<keyword evidence="13" id="KW-0505">Motor protein</keyword>
<dbReference type="Gene3D" id="1.20.920.20">
    <property type="match status" value="1"/>
</dbReference>
<evidence type="ECO:0000256" key="4">
    <source>
        <dbReference type="ARBA" id="ARBA00022701"/>
    </source>
</evidence>
<comment type="subcellular location">
    <subcellularLocation>
        <location evidence="1">Cytoplasm</location>
        <location evidence="1">Cytoskeleton</location>
        <location evidence="1">Flagellum axoneme</location>
    </subcellularLocation>
</comment>
<dbReference type="InterPro" id="IPR035706">
    <property type="entry name" value="AAA_9"/>
</dbReference>
<evidence type="ECO:0000256" key="3">
    <source>
        <dbReference type="ARBA" id="ARBA00022490"/>
    </source>
</evidence>
<dbReference type="InterPro" id="IPR024317">
    <property type="entry name" value="Dynein_heavy_chain_D4_dom"/>
</dbReference>
<dbReference type="Gene3D" id="3.40.50.300">
    <property type="entry name" value="P-loop containing nucleotide triphosphate hydrolases"/>
    <property type="match status" value="4"/>
</dbReference>
<protein>
    <recommendedName>
        <fullName evidence="25">Dynein heavy chain</fullName>
    </recommendedName>
</protein>
<dbReference type="Gene3D" id="1.10.472.130">
    <property type="match status" value="1"/>
</dbReference>
<keyword evidence="6" id="KW-0547">Nucleotide-binding</keyword>
<comment type="similarity">
    <text evidence="2">Belongs to the dynein heavy chain family.</text>
</comment>
<evidence type="ECO:0000259" key="19">
    <source>
        <dbReference type="Pfam" id="PF12780"/>
    </source>
</evidence>
<dbReference type="EMBL" id="SIDB01000003">
    <property type="protein sequence ID" value="KAI3434555.1"/>
    <property type="molecule type" value="Genomic_DNA"/>
</dbReference>
<dbReference type="InterPro" id="IPR027417">
    <property type="entry name" value="P-loop_NTPase"/>
</dbReference>
<dbReference type="Gene3D" id="6.10.140.1060">
    <property type="match status" value="1"/>
</dbReference>
<dbReference type="Pfam" id="PF12780">
    <property type="entry name" value="AAA_8"/>
    <property type="match status" value="1"/>
</dbReference>
<dbReference type="FunFam" id="3.40.50.300:FF:000049">
    <property type="entry name" value="Dynein, axonemal, heavy chain 5"/>
    <property type="match status" value="1"/>
</dbReference>
<reference evidence="23" key="2">
    <citation type="submission" date="2020-11" db="EMBL/GenBank/DDBJ databases">
        <authorList>
            <person name="Cecchin M."/>
            <person name="Marcolungo L."/>
            <person name="Rossato M."/>
            <person name="Girolomoni L."/>
            <person name="Cosentino E."/>
            <person name="Cuine S."/>
            <person name="Li-Beisson Y."/>
            <person name="Delledonne M."/>
            <person name="Ballottari M."/>
        </authorList>
    </citation>
    <scope>NUCLEOTIDE SEQUENCE</scope>
    <source>
        <strain evidence="23">211/11P</strain>
        <tissue evidence="23">Whole cell</tissue>
    </source>
</reference>
<keyword evidence="8" id="KW-0067">ATP-binding</keyword>
<dbReference type="InterPro" id="IPR024743">
    <property type="entry name" value="Dynein_HC_stalk"/>
</dbReference>
<dbReference type="GO" id="GO:0007018">
    <property type="term" value="P:microtubule-based movement"/>
    <property type="evidence" value="ECO:0007669"/>
    <property type="project" value="InterPro"/>
</dbReference>
<dbReference type="InterPro" id="IPR026983">
    <property type="entry name" value="DHC"/>
</dbReference>
<dbReference type="InterPro" id="IPR043157">
    <property type="entry name" value="Dynein_AAA1S"/>
</dbReference>
<dbReference type="InterPro" id="IPR035699">
    <property type="entry name" value="AAA_6"/>
</dbReference>
<evidence type="ECO:0000256" key="15">
    <source>
        <dbReference type="ARBA" id="ARBA00023273"/>
    </source>
</evidence>
<evidence type="ECO:0000256" key="7">
    <source>
        <dbReference type="ARBA" id="ARBA00022794"/>
    </source>
</evidence>
<keyword evidence="9" id="KW-0282">Flagellum</keyword>
<comment type="caution">
    <text evidence="23">The sequence shown here is derived from an EMBL/GenBank/DDBJ whole genome shotgun (WGS) entry which is preliminary data.</text>
</comment>
<evidence type="ECO:0000259" key="20">
    <source>
        <dbReference type="Pfam" id="PF12781"/>
    </source>
</evidence>
<keyword evidence="3" id="KW-0963">Cytoplasm</keyword>
<reference evidence="23" key="1">
    <citation type="journal article" date="2019" name="Plant J.">
        <title>Chlorella vulgaris genome assembly and annotation reveals the molecular basis for metabolic acclimation to high light conditions.</title>
        <authorList>
            <person name="Cecchin M."/>
            <person name="Marcolungo L."/>
            <person name="Rossato M."/>
            <person name="Girolomoni L."/>
            <person name="Cosentino E."/>
            <person name="Cuine S."/>
            <person name="Li-Beisson Y."/>
            <person name="Delledonne M."/>
            <person name="Ballottari M."/>
        </authorList>
    </citation>
    <scope>NUCLEOTIDE SEQUENCE</scope>
    <source>
        <strain evidence="23">211/11P</strain>
    </source>
</reference>
<feature type="domain" description="Dynein heavy chain ATP-binding dynein motor region" evidence="20">
    <location>
        <begin position="1444"/>
        <end position="1664"/>
    </location>
</feature>
<accession>A0A9D4TTW1</accession>
<keyword evidence="5" id="KW-0677">Repeat</keyword>
<evidence type="ECO:0000313" key="24">
    <source>
        <dbReference type="Proteomes" id="UP001055712"/>
    </source>
</evidence>
<keyword evidence="15" id="KW-0966">Cell projection</keyword>
<sequence>MDFRTMGQIFKGLAQTGSWACLDEFNRIPVPVLSVSSTQYKSLLDALRAQKQHFVFEEADIAIKSSAMMFITMNPGYPGRAELPESVKALFRPVSMAIPDLALICEIMLMAEGFQQSKVLSRKFVILYKLCDDLLSKSRHYDWKLRAIKTTLYVAGIMKRAAPELSEEKVLLRALRDFNLGKLTADDTVIFMGLLCDLFPKMNETVPRGVDASFECKVQEAAVALGYQPEPTFCLRVSQLREIFEVRWSVFLLGPAGCGKSAIWRTLMKAQNIYGERTVFRAINPKAVTRNELYGCLHPQTREWKEGLMSSTFRDMAHNKTNLYQWVVLDGDIDAEWIESANTVMDDNKVLTLASNERIPLTSSMRLLLEINNMNHCSPATVSRGGVIFVNVDDIGWKPAVESWVDKLECVDYKPLLGMLFSKYVDATLEYCRRHLRNLVPLPAINQVQTLCKILEGVLPTPTQRGASIDKKLLELHFVFACIWAFGGCLLADKVSDCRQQFSRWWQLEHKTVVFPTEGSVFDYFVDENNVCMSHWRNRVPKLSLATDSVFVPTIETARLKYLLDLLSAIELVRQSIDYHGWFDKQKTSQKEVTNTQYLACMNPTAGSSFISPRLQRHFVTIAVQMPSDDTIRSMFLQILEHKLRDGFNEEVFRLGSRLVDAMMDLNIAMMEMVPPSTVKFHYQYNLRELSRICEGWCRASSQLVGTSLEAVRLWLHECQRVLGDRLVDNSDLINFKKCCSIVLRKHFSDIPLADIQAEPLLFTSFMTRNANDLSLYAQALSADSVKAFLQEKLSEYNDSHVVMDLELFPQAVDHVSRIARIVSVPNGHAMLMGVGGSGKQSLARLAAYVCGLEVFQISSSAPYDSSEFKLDLLRLYYKAGVTGTPVMFLLTDNQIVNDEFLVYISDLLATGDACDLCTAEDKAALCNAVRTDVKSLGLMDTQGNCWHFITERIRKNLHVVLCFSPVGGQLKSCAEQFPALINCMTLDWFHSWPEDALISVARRFLADVPDLPNKLGESIVQHMAFVHQSVGLASQEYYDQFGRYNYTTQKSYLEYISLYKSLLASRRDQLGQAKHRLIMGVDKITSASHAVDKLRTNLHKEQIIVDEKRAKTQELVETIGQEKAKVDDEVEKGREDETAAAQLQAEVTAFQVESATELAVAEPIIQDAVEALQSLDKASLGELKSFGSPAAEIAHVVAACMVLCSSNGIPKDLSWNAGKKFMGNTDAFLRSLLCFDKDSIPVLCVDRVEKDYISSPNFRPEHIRTKSSAAAGLCAWVINICKYHRIYEVVAPKRIALAEANKRLDSATKKLFGIRARVKDLQDRVLVLEAGLQQATEDKNVAIAQAERTANKAALAQRLITGLAGEYARWNTSIQHMSSNEANLVGDVLLSSSFVSYVGAFNTELRNRLVQVDWLKDISDRSIPLSLDVDPVEVLIDESTKAQWASEGLPIDSLSTQNGAIISSSSRVPLLVDPQLQGIKWITKHEESFGLRVVQQGQSKYLDTVIHCIENGVPLLIENCGEEMDPVLDALMKKELTKRGHKRIMKIGDADVEYNDSFRLYLQTRLSNPHYKPEVAAQTTLVNFCVTEAGLEEQLLALVVNHERPDLQEGAIQLVKQLAAYTIDLKQLEDSLLARLAASQGDILEDIPLIENLEETKSTAVHIANQVKHAKETEANISIDREVYRPVAVRGSLLYFLVDSLSMLDRVYQYSMASFVQVMIRGMDRTPGGKDESTVPVERRLGRQLDVAERVPMMISEVSHQIYVYVAQGLFERHKLLVATELCMRVLRKAGNLSEEKFDYILNKPKVVAVKNCLSEWLPDSCWHAAFALKEIDDYHALPEDLVASSTRWREWMELEHPEDEPLPGDWKRLPHFDRLLLFQALRPDRMNAAMSKFVASTLGTEYVTSQMK</sequence>
<keyword evidence="12" id="KW-0969">Cilium</keyword>
<evidence type="ECO:0000256" key="8">
    <source>
        <dbReference type="ARBA" id="ARBA00022840"/>
    </source>
</evidence>
<evidence type="ECO:0000256" key="10">
    <source>
        <dbReference type="ARBA" id="ARBA00023017"/>
    </source>
</evidence>
<keyword evidence="10" id="KW-0243">Dynein</keyword>
<dbReference type="InterPro" id="IPR041589">
    <property type="entry name" value="DNAH3_AAA_lid_1"/>
</dbReference>
<proteinExistence type="inferred from homology"/>
<feature type="domain" description="Dynein heavy chain AAA module D4" evidence="19">
    <location>
        <begin position="804"/>
        <end position="1063"/>
    </location>
</feature>
<name>A0A9D4TTW1_CHLVU</name>
<dbReference type="FunFam" id="1.10.8.710:FF:000003">
    <property type="entry name" value="Dynein axonemal heavy chain 5"/>
    <property type="match status" value="1"/>
</dbReference>
<dbReference type="Proteomes" id="UP001055712">
    <property type="component" value="Unassembled WGS sequence"/>
</dbReference>
<evidence type="ECO:0000256" key="11">
    <source>
        <dbReference type="ARBA" id="ARBA00023054"/>
    </source>
</evidence>
<dbReference type="GO" id="GO:0051959">
    <property type="term" value="F:dynein light intermediate chain binding"/>
    <property type="evidence" value="ECO:0007669"/>
    <property type="project" value="InterPro"/>
</dbReference>
<feature type="domain" description="Dynein heavy chain hydrolytic ATP-binding dynein motor region" evidence="17">
    <location>
        <begin position="1"/>
        <end position="261"/>
    </location>
</feature>
<dbReference type="Pfam" id="PF17857">
    <property type="entry name" value="AAA_lid_1"/>
    <property type="match status" value="1"/>
</dbReference>
<dbReference type="PANTHER" id="PTHR45703">
    <property type="entry name" value="DYNEIN HEAVY CHAIN"/>
    <property type="match status" value="1"/>
</dbReference>
<dbReference type="GO" id="GO:0005874">
    <property type="term" value="C:microtubule"/>
    <property type="evidence" value="ECO:0007669"/>
    <property type="project" value="UniProtKB-KW"/>
</dbReference>
<dbReference type="Gene3D" id="1.20.920.30">
    <property type="match status" value="1"/>
</dbReference>
<evidence type="ECO:0000256" key="1">
    <source>
        <dbReference type="ARBA" id="ARBA00004611"/>
    </source>
</evidence>
<gene>
    <name evidence="23" type="ORF">D9Q98_002628</name>
</gene>
<dbReference type="OrthoDB" id="10251809at2759"/>
<keyword evidence="24" id="KW-1185">Reference proteome</keyword>
<dbReference type="InterPro" id="IPR041466">
    <property type="entry name" value="Dynein_AAA5_ext"/>
</dbReference>
<dbReference type="GO" id="GO:0045505">
    <property type="term" value="F:dynein intermediate chain binding"/>
    <property type="evidence" value="ECO:0007669"/>
    <property type="project" value="InterPro"/>
</dbReference>
<evidence type="ECO:0000259" key="21">
    <source>
        <dbReference type="Pfam" id="PF17852"/>
    </source>
</evidence>
<evidence type="ECO:0000256" key="12">
    <source>
        <dbReference type="ARBA" id="ARBA00023069"/>
    </source>
</evidence>
<evidence type="ECO:0008006" key="25">
    <source>
        <dbReference type="Google" id="ProtNLM"/>
    </source>
</evidence>
<dbReference type="PANTHER" id="PTHR45703:SF8">
    <property type="entry name" value="DYNEINS HEAVY CHAIN"/>
    <property type="match status" value="1"/>
</dbReference>